<proteinExistence type="predicted"/>
<protein>
    <submittedName>
        <fullName evidence="1">Uncharacterized protein</fullName>
    </submittedName>
</protein>
<dbReference type="Proteomes" id="UP000299102">
    <property type="component" value="Unassembled WGS sequence"/>
</dbReference>
<name>A0A4C1UEL3_EUMVA</name>
<dbReference type="EMBL" id="BGZK01000166">
    <property type="protein sequence ID" value="GBP24885.1"/>
    <property type="molecule type" value="Genomic_DNA"/>
</dbReference>
<accession>A0A4C1UEL3</accession>
<organism evidence="1 2">
    <name type="scientific">Eumeta variegata</name>
    <name type="common">Bagworm moth</name>
    <name type="synonym">Eumeta japonica</name>
    <dbReference type="NCBI Taxonomy" id="151549"/>
    <lineage>
        <taxon>Eukaryota</taxon>
        <taxon>Metazoa</taxon>
        <taxon>Ecdysozoa</taxon>
        <taxon>Arthropoda</taxon>
        <taxon>Hexapoda</taxon>
        <taxon>Insecta</taxon>
        <taxon>Pterygota</taxon>
        <taxon>Neoptera</taxon>
        <taxon>Endopterygota</taxon>
        <taxon>Lepidoptera</taxon>
        <taxon>Glossata</taxon>
        <taxon>Ditrysia</taxon>
        <taxon>Tineoidea</taxon>
        <taxon>Psychidae</taxon>
        <taxon>Oiketicinae</taxon>
        <taxon>Eumeta</taxon>
    </lineage>
</organism>
<reference evidence="1 2" key="1">
    <citation type="journal article" date="2019" name="Commun. Biol.">
        <title>The bagworm genome reveals a unique fibroin gene that provides high tensile strength.</title>
        <authorList>
            <person name="Kono N."/>
            <person name="Nakamura H."/>
            <person name="Ohtoshi R."/>
            <person name="Tomita M."/>
            <person name="Numata K."/>
            <person name="Arakawa K."/>
        </authorList>
    </citation>
    <scope>NUCLEOTIDE SEQUENCE [LARGE SCALE GENOMIC DNA]</scope>
</reference>
<keyword evidence="2" id="KW-1185">Reference proteome</keyword>
<sequence length="130" mass="14379">MTSFVPGPSKAGGLQSSQKSLPMGKLKNIFIRFLEQQEYEVLAAIENVLNAAVLRVNRRDSSPCLSACSSSSYKETADSFKIVKEKKQESHPPVAQVSSIIDKNDDRCTKAIDRRCQKFLSQRVEAIAST</sequence>
<gene>
    <name evidence="1" type="ORF">EVAR_14219_1</name>
</gene>
<dbReference type="AlphaFoldDB" id="A0A4C1UEL3"/>
<evidence type="ECO:0000313" key="1">
    <source>
        <dbReference type="EMBL" id="GBP24885.1"/>
    </source>
</evidence>
<evidence type="ECO:0000313" key="2">
    <source>
        <dbReference type="Proteomes" id="UP000299102"/>
    </source>
</evidence>
<comment type="caution">
    <text evidence="1">The sequence shown here is derived from an EMBL/GenBank/DDBJ whole genome shotgun (WGS) entry which is preliminary data.</text>
</comment>